<dbReference type="InParanoid" id="B7FVG4"/>
<organism evidence="2 3">
    <name type="scientific">Phaeodactylum tricornutum (strain CCAP 1055/1)</name>
    <dbReference type="NCBI Taxonomy" id="556484"/>
    <lineage>
        <taxon>Eukaryota</taxon>
        <taxon>Sar</taxon>
        <taxon>Stramenopiles</taxon>
        <taxon>Ochrophyta</taxon>
        <taxon>Bacillariophyta</taxon>
        <taxon>Bacillariophyceae</taxon>
        <taxon>Bacillariophycidae</taxon>
        <taxon>Naviculales</taxon>
        <taxon>Phaeodactylaceae</taxon>
        <taxon>Phaeodactylum</taxon>
    </lineage>
</organism>
<dbReference type="EMBL" id="CM000608">
    <property type="protein sequence ID" value="EEC49399.1"/>
    <property type="molecule type" value="Genomic_DNA"/>
</dbReference>
<sequence length="328" mass="36699">MAPHKKKGSTKKAEKEAQHSTVEDQATTDLKHNPVLSANILTRAQLSSVIIVCIGIARVLQVGAAVSIRSTNFVDAESTKPAQACVEYLGEAACRDETVQALLRYKYLLGIQLVMLLVWVTLQSWNNEALLAKLNGLLMLSPLLPTVIALQYWAEWIAAGQIWHHSLMCLVLLALAVPASTQEIPFIHRDASRPRYKTLQSLAFATLTILHAKQAYDWLWPLLRQPTKLDAIQSIVRLPASHGAAQVVTTFLGLDKLTTTLICAHAWCYFSEQQQRVGLWLHRKQSAVGHGVLVDAPSQFLPHTLPRFSIPAVWIWIYVRTCRRRCYS</sequence>
<gene>
    <name evidence="2" type="ORF">PHATRDRAFT_34233</name>
</gene>
<feature type="compositionally biased region" description="Basic and acidic residues" evidence="1">
    <location>
        <begin position="11"/>
        <end position="22"/>
    </location>
</feature>
<evidence type="ECO:0000313" key="2">
    <source>
        <dbReference type="EMBL" id="EEC49399.1"/>
    </source>
</evidence>
<proteinExistence type="predicted"/>
<keyword evidence="3" id="KW-1185">Reference proteome</keyword>
<reference evidence="3" key="2">
    <citation type="submission" date="2008-08" db="EMBL/GenBank/DDBJ databases">
        <authorList>
            <consortium name="Diatom Consortium"/>
            <person name="Grigoriev I."/>
            <person name="Grimwood J."/>
            <person name="Kuo A."/>
            <person name="Otillar R.P."/>
            <person name="Salamov A."/>
            <person name="Detter J.C."/>
            <person name="Lindquist E."/>
            <person name="Shapiro H."/>
            <person name="Lucas S."/>
            <person name="Glavina del Rio T."/>
            <person name="Pitluck S."/>
            <person name="Rokhsar D."/>
            <person name="Bowler C."/>
        </authorList>
    </citation>
    <scope>GENOME REANNOTATION</scope>
    <source>
        <strain evidence="3">CCAP 1055/1</strain>
    </source>
</reference>
<dbReference type="AlphaFoldDB" id="B7FVG4"/>
<dbReference type="Proteomes" id="UP000000759">
    <property type="component" value="Chromosome 5"/>
</dbReference>
<dbReference type="HOGENOM" id="CLU_736647_0_0_1"/>
<name>B7FVG4_PHATC</name>
<evidence type="ECO:0000313" key="3">
    <source>
        <dbReference type="Proteomes" id="UP000000759"/>
    </source>
</evidence>
<accession>B7FVG4</accession>
<protein>
    <submittedName>
        <fullName evidence="2">Uncharacterized protein</fullName>
    </submittedName>
</protein>
<evidence type="ECO:0000256" key="1">
    <source>
        <dbReference type="SAM" id="MobiDB-lite"/>
    </source>
</evidence>
<feature type="compositionally biased region" description="Basic residues" evidence="1">
    <location>
        <begin position="1"/>
        <end position="10"/>
    </location>
</feature>
<dbReference type="GeneID" id="7199715"/>
<dbReference type="PaxDb" id="2850-Phatr34233"/>
<dbReference type="RefSeq" id="XP_002178701.1">
    <property type="nucleotide sequence ID" value="XM_002178665.1"/>
</dbReference>
<feature type="region of interest" description="Disordered" evidence="1">
    <location>
        <begin position="1"/>
        <end position="26"/>
    </location>
</feature>
<dbReference type="KEGG" id="pti:PHATRDRAFT_34233"/>
<reference evidence="2 3" key="1">
    <citation type="journal article" date="2008" name="Nature">
        <title>The Phaeodactylum genome reveals the evolutionary history of diatom genomes.</title>
        <authorList>
            <person name="Bowler C."/>
            <person name="Allen A.E."/>
            <person name="Badger J.H."/>
            <person name="Grimwood J."/>
            <person name="Jabbari K."/>
            <person name="Kuo A."/>
            <person name="Maheswari U."/>
            <person name="Martens C."/>
            <person name="Maumus F."/>
            <person name="Otillar R.P."/>
            <person name="Rayko E."/>
            <person name="Salamov A."/>
            <person name="Vandepoele K."/>
            <person name="Beszteri B."/>
            <person name="Gruber A."/>
            <person name="Heijde M."/>
            <person name="Katinka M."/>
            <person name="Mock T."/>
            <person name="Valentin K."/>
            <person name="Verret F."/>
            <person name="Berges J.A."/>
            <person name="Brownlee C."/>
            <person name="Cadoret J.P."/>
            <person name="Chiovitti A."/>
            <person name="Choi C.J."/>
            <person name="Coesel S."/>
            <person name="De Martino A."/>
            <person name="Detter J.C."/>
            <person name="Durkin C."/>
            <person name="Falciatore A."/>
            <person name="Fournet J."/>
            <person name="Haruta M."/>
            <person name="Huysman M.J."/>
            <person name="Jenkins B.D."/>
            <person name="Jiroutova K."/>
            <person name="Jorgensen R.E."/>
            <person name="Joubert Y."/>
            <person name="Kaplan A."/>
            <person name="Kroger N."/>
            <person name="Kroth P.G."/>
            <person name="La Roche J."/>
            <person name="Lindquist E."/>
            <person name="Lommer M."/>
            <person name="Martin-Jezequel V."/>
            <person name="Lopez P.J."/>
            <person name="Lucas S."/>
            <person name="Mangogna M."/>
            <person name="McGinnis K."/>
            <person name="Medlin L.K."/>
            <person name="Montsant A."/>
            <person name="Oudot-Le Secq M.P."/>
            <person name="Napoli C."/>
            <person name="Obornik M."/>
            <person name="Parker M.S."/>
            <person name="Petit J.L."/>
            <person name="Porcel B.M."/>
            <person name="Poulsen N."/>
            <person name="Robison M."/>
            <person name="Rychlewski L."/>
            <person name="Rynearson T.A."/>
            <person name="Schmutz J."/>
            <person name="Shapiro H."/>
            <person name="Siaut M."/>
            <person name="Stanley M."/>
            <person name="Sussman M.R."/>
            <person name="Taylor A.R."/>
            <person name="Vardi A."/>
            <person name="von Dassow P."/>
            <person name="Vyverman W."/>
            <person name="Willis A."/>
            <person name="Wyrwicz L.S."/>
            <person name="Rokhsar D.S."/>
            <person name="Weissenbach J."/>
            <person name="Armbrust E.V."/>
            <person name="Green B.R."/>
            <person name="Van de Peer Y."/>
            <person name="Grigoriev I.V."/>
        </authorList>
    </citation>
    <scope>NUCLEOTIDE SEQUENCE [LARGE SCALE GENOMIC DNA]</scope>
    <source>
        <strain evidence="2 3">CCAP 1055/1</strain>
    </source>
</reference>